<dbReference type="GO" id="GO:0044183">
    <property type="term" value="F:protein folding chaperone"/>
    <property type="evidence" value="ECO:0007669"/>
    <property type="project" value="InterPro"/>
</dbReference>
<dbReference type="SUPFAM" id="SSF50129">
    <property type="entry name" value="GroES-like"/>
    <property type="match status" value="1"/>
</dbReference>
<dbReference type="GO" id="GO:0051087">
    <property type="term" value="F:protein-folding chaperone binding"/>
    <property type="evidence" value="ECO:0007669"/>
    <property type="project" value="TreeGrafter"/>
</dbReference>
<reference evidence="6 7" key="1">
    <citation type="journal article" date="2015" name="Nature">
        <title>rRNA introns, odd ribosomes, and small enigmatic genomes across a large radiation of phyla.</title>
        <authorList>
            <person name="Brown C.T."/>
            <person name="Hug L.A."/>
            <person name="Thomas B.C."/>
            <person name="Sharon I."/>
            <person name="Castelle C.J."/>
            <person name="Singh A."/>
            <person name="Wilkins M.J."/>
            <person name="Williams K.H."/>
            <person name="Banfield J.F."/>
        </authorList>
    </citation>
    <scope>NUCLEOTIDE SEQUENCE [LARGE SCALE GENOMIC DNA]</scope>
</reference>
<dbReference type="Pfam" id="PF00166">
    <property type="entry name" value="Cpn10"/>
    <property type="match status" value="1"/>
</dbReference>
<protein>
    <recommendedName>
        <fullName evidence="3">Co-chaperonin GroES</fullName>
    </recommendedName>
    <alternativeName>
        <fullName evidence="3">10 kDa chaperonin</fullName>
    </alternativeName>
    <alternativeName>
        <fullName evidence="3">Chaperonin-10</fullName>
        <shortName evidence="3">Cpn10</shortName>
    </alternativeName>
</protein>
<comment type="subunit">
    <text evidence="3">Heptamer of 7 subunits arranged in a ring. Interacts with the chaperonin GroEL.</text>
</comment>
<dbReference type="InterPro" id="IPR020818">
    <property type="entry name" value="Chaperonin_GroES"/>
</dbReference>
<keyword evidence="2 3" id="KW-0143">Chaperone</keyword>
<dbReference type="InterPro" id="IPR037124">
    <property type="entry name" value="Chaperonin_GroES_sf"/>
</dbReference>
<feature type="region of interest" description="Disordered" evidence="5">
    <location>
        <begin position="30"/>
        <end position="57"/>
    </location>
</feature>
<dbReference type="HAMAP" id="MF_00580">
    <property type="entry name" value="CH10"/>
    <property type="match status" value="1"/>
</dbReference>
<dbReference type="PRINTS" id="PR00297">
    <property type="entry name" value="CHAPERONIN10"/>
</dbReference>
<organism evidence="6 7">
    <name type="scientific">Candidatus Gottesmanbacteria bacterium GW2011_GWA1_48_13</name>
    <dbReference type="NCBI Taxonomy" id="1618439"/>
    <lineage>
        <taxon>Bacteria</taxon>
        <taxon>Candidatus Gottesmaniibacteriota</taxon>
    </lineage>
</organism>
<evidence type="ECO:0000256" key="5">
    <source>
        <dbReference type="SAM" id="MobiDB-lite"/>
    </source>
</evidence>
<evidence type="ECO:0000256" key="1">
    <source>
        <dbReference type="ARBA" id="ARBA00006975"/>
    </source>
</evidence>
<sequence length="98" mass="10674">MSKINIQPLFDNVLVKPLQAEETLPSGIVLPDSAKEKPQTGQVMAVGPGGTDDKGNPVKMVVKVGQKVMYKKWGGNEVKVNGQEWMLVEQKDILATVE</sequence>
<dbReference type="EMBL" id="LCPJ01000020">
    <property type="protein sequence ID" value="KKU95357.1"/>
    <property type="molecule type" value="Genomic_DNA"/>
</dbReference>
<dbReference type="PANTHER" id="PTHR10772">
    <property type="entry name" value="10 KDA HEAT SHOCK PROTEIN"/>
    <property type="match status" value="1"/>
</dbReference>
<name>A0A0G1UMA9_9BACT</name>
<comment type="caution">
    <text evidence="6">The sequence shown here is derived from an EMBL/GenBank/DDBJ whole genome shotgun (WGS) entry which is preliminary data.</text>
</comment>
<evidence type="ECO:0000256" key="3">
    <source>
        <dbReference type="HAMAP-Rule" id="MF_00580"/>
    </source>
</evidence>
<dbReference type="SMART" id="SM00883">
    <property type="entry name" value="Cpn10"/>
    <property type="match status" value="1"/>
</dbReference>
<dbReference type="PANTHER" id="PTHR10772:SF58">
    <property type="entry name" value="CO-CHAPERONIN GROES"/>
    <property type="match status" value="1"/>
</dbReference>
<dbReference type="NCBIfam" id="NF001533">
    <property type="entry name" value="PRK00364.2-4"/>
    <property type="match status" value="1"/>
</dbReference>
<dbReference type="GO" id="GO:0005737">
    <property type="term" value="C:cytoplasm"/>
    <property type="evidence" value="ECO:0007669"/>
    <property type="project" value="UniProtKB-SubCell"/>
</dbReference>
<dbReference type="CDD" id="cd00320">
    <property type="entry name" value="cpn10"/>
    <property type="match status" value="1"/>
</dbReference>
<dbReference type="PATRIC" id="fig|1618439.3.peg.514"/>
<keyword evidence="3" id="KW-0963">Cytoplasm</keyword>
<dbReference type="NCBIfam" id="NF001531">
    <property type="entry name" value="PRK00364.2-2"/>
    <property type="match status" value="1"/>
</dbReference>
<evidence type="ECO:0000256" key="4">
    <source>
        <dbReference type="RuleBase" id="RU000535"/>
    </source>
</evidence>
<accession>A0A0G1UMA9</accession>
<dbReference type="FunFam" id="2.30.33.40:FF:000001">
    <property type="entry name" value="10 kDa chaperonin"/>
    <property type="match status" value="1"/>
</dbReference>
<dbReference type="Gene3D" id="2.30.33.40">
    <property type="entry name" value="GroES chaperonin"/>
    <property type="match status" value="1"/>
</dbReference>
<dbReference type="GO" id="GO:0046872">
    <property type="term" value="F:metal ion binding"/>
    <property type="evidence" value="ECO:0007669"/>
    <property type="project" value="TreeGrafter"/>
</dbReference>
<comment type="similarity">
    <text evidence="1 3 4">Belongs to the GroES chaperonin family.</text>
</comment>
<dbReference type="Proteomes" id="UP000034661">
    <property type="component" value="Unassembled WGS sequence"/>
</dbReference>
<evidence type="ECO:0000256" key="2">
    <source>
        <dbReference type="ARBA" id="ARBA00023186"/>
    </source>
</evidence>
<dbReference type="InterPro" id="IPR011032">
    <property type="entry name" value="GroES-like_sf"/>
</dbReference>
<comment type="function">
    <text evidence="3 4">Together with the chaperonin GroEL, plays an essential role in assisting protein folding. The GroEL-GroES system forms a nano-cage that allows encapsulation of the non-native substrate proteins and provides a physical environment optimized to promote and accelerate protein folding. GroES binds to the apical surface of the GroEL ring, thereby capping the opening of the GroEL channel.</text>
</comment>
<gene>
    <name evidence="3" type="primary">groES</name>
    <name evidence="3" type="synonym">groS</name>
    <name evidence="6" type="ORF">UY27_C0020G0009</name>
</gene>
<proteinExistence type="inferred from homology"/>
<dbReference type="GO" id="GO:0051082">
    <property type="term" value="F:unfolded protein binding"/>
    <property type="evidence" value="ECO:0007669"/>
    <property type="project" value="TreeGrafter"/>
</dbReference>
<evidence type="ECO:0000313" key="7">
    <source>
        <dbReference type="Proteomes" id="UP000034661"/>
    </source>
</evidence>
<dbReference type="GO" id="GO:0005524">
    <property type="term" value="F:ATP binding"/>
    <property type="evidence" value="ECO:0007669"/>
    <property type="project" value="InterPro"/>
</dbReference>
<evidence type="ECO:0000313" key="6">
    <source>
        <dbReference type="EMBL" id="KKU95357.1"/>
    </source>
</evidence>
<comment type="subcellular location">
    <subcellularLocation>
        <location evidence="3">Cytoplasm</location>
    </subcellularLocation>
</comment>
<dbReference type="AlphaFoldDB" id="A0A0G1UMA9"/>